<feature type="region of interest" description="Disordered" evidence="1">
    <location>
        <begin position="464"/>
        <end position="485"/>
    </location>
</feature>
<dbReference type="PANTHER" id="PTHR21177:SF7">
    <property type="entry name" value="GH11627P"/>
    <property type="match status" value="1"/>
</dbReference>
<feature type="region of interest" description="Disordered" evidence="1">
    <location>
        <begin position="308"/>
        <end position="338"/>
    </location>
</feature>
<name>A0A8J5MYT2_HOMAM</name>
<reference evidence="3" key="1">
    <citation type="journal article" date="2021" name="Sci. Adv.">
        <title>The American lobster genome reveals insights on longevity, neural, and immune adaptations.</title>
        <authorList>
            <person name="Polinski J.M."/>
            <person name="Zimin A.V."/>
            <person name="Clark K.F."/>
            <person name="Kohn A.B."/>
            <person name="Sadowski N."/>
            <person name="Timp W."/>
            <person name="Ptitsyn A."/>
            <person name="Khanna P."/>
            <person name="Romanova D.Y."/>
            <person name="Williams P."/>
            <person name="Greenwood S.J."/>
            <person name="Moroz L.L."/>
            <person name="Walt D.R."/>
            <person name="Bodnar A.G."/>
        </authorList>
    </citation>
    <scope>NUCLEOTIDE SEQUENCE</scope>
    <source>
        <strain evidence="3">GMGI-L3</strain>
    </source>
</reference>
<organism evidence="3 4">
    <name type="scientific">Homarus americanus</name>
    <name type="common">American lobster</name>
    <dbReference type="NCBI Taxonomy" id="6706"/>
    <lineage>
        <taxon>Eukaryota</taxon>
        <taxon>Metazoa</taxon>
        <taxon>Ecdysozoa</taxon>
        <taxon>Arthropoda</taxon>
        <taxon>Crustacea</taxon>
        <taxon>Multicrustacea</taxon>
        <taxon>Malacostraca</taxon>
        <taxon>Eumalacostraca</taxon>
        <taxon>Eucarida</taxon>
        <taxon>Decapoda</taxon>
        <taxon>Pleocyemata</taxon>
        <taxon>Astacidea</taxon>
        <taxon>Nephropoidea</taxon>
        <taxon>Nephropidae</taxon>
        <taxon>Homarus</taxon>
    </lineage>
</organism>
<sequence length="518" mass="56509">MATLPDLRMALSGIEVDKVNEEGQLNVIKKRVIDILKEKYKQELEKKRRMDTILMKEEMEENKKKEEVDSSILPEYDNATLGQDLSHSRKKREVVPNLRIPTLLGHVPGPDDQRVDPCERDEILAEDGDCYEVLSQGPCEDNDILLMDPYTRKGFCGPRLCAPDPGRQLFTTSYGTPVCGCPDGTYEEDDDLDDDVCEPVLGHISNCPPGQVFWFDDFRNPPVCRPDPCKGLNLKRGPEDLPYVPALKDGKCYQVGSKPAICSSDQYYSLSLELLRGVCSSLEDAGYLVLDSDAVQAIVEMFGSLLPREDSSSSTSSTSSTSPSSAKPYKKTKTKTTPAGTYIWNNPKIGQSVVPPVEYEDDDEESTSAYIGAPVVANHHPAQNEVDGVLMFPTHMSAFSAPFVTVNGSITILGFLAGLVPMSSPMHHRERRSPLPFASPGNVFEPGLSACRAGAKRDGNAKCRSTILPSRYPPSRPRRAAPPVPPATTCASGFWGLKRSCTSSASSIASSINALGLG</sequence>
<gene>
    <name evidence="3" type="ORF">Hamer_G011551</name>
</gene>
<evidence type="ECO:0000313" key="4">
    <source>
        <dbReference type="Proteomes" id="UP000747542"/>
    </source>
</evidence>
<dbReference type="AlphaFoldDB" id="A0A8J5MYT2"/>
<keyword evidence="4" id="KW-1185">Reference proteome</keyword>
<comment type="caution">
    <text evidence="3">The sequence shown here is derived from an EMBL/GenBank/DDBJ whole genome shotgun (WGS) entry which is preliminary data.</text>
</comment>
<dbReference type="EMBL" id="JAHLQT010018664">
    <property type="protein sequence ID" value="KAG7168878.1"/>
    <property type="molecule type" value="Genomic_DNA"/>
</dbReference>
<protein>
    <recommendedName>
        <fullName evidence="5">DUF4789 domain-containing protein</fullName>
    </recommendedName>
</protein>
<evidence type="ECO:0008006" key="5">
    <source>
        <dbReference type="Google" id="ProtNLM"/>
    </source>
</evidence>
<evidence type="ECO:0000256" key="2">
    <source>
        <dbReference type="SAM" id="Phobius"/>
    </source>
</evidence>
<feature type="compositionally biased region" description="Low complexity" evidence="1">
    <location>
        <begin position="312"/>
        <end position="327"/>
    </location>
</feature>
<dbReference type="PANTHER" id="PTHR21177">
    <property type="entry name" value="IP06524P-RELATED"/>
    <property type="match status" value="1"/>
</dbReference>
<accession>A0A8J5MYT2</accession>
<feature type="compositionally biased region" description="Pro residues" evidence="1">
    <location>
        <begin position="471"/>
        <end position="485"/>
    </location>
</feature>
<keyword evidence="2" id="KW-1133">Transmembrane helix</keyword>
<proteinExistence type="predicted"/>
<feature type="transmembrane region" description="Helical" evidence="2">
    <location>
        <begin position="399"/>
        <end position="422"/>
    </location>
</feature>
<evidence type="ECO:0000256" key="1">
    <source>
        <dbReference type="SAM" id="MobiDB-lite"/>
    </source>
</evidence>
<keyword evidence="2" id="KW-0472">Membrane</keyword>
<keyword evidence="2" id="KW-0812">Transmembrane</keyword>
<evidence type="ECO:0000313" key="3">
    <source>
        <dbReference type="EMBL" id="KAG7168878.1"/>
    </source>
</evidence>
<dbReference type="Proteomes" id="UP000747542">
    <property type="component" value="Unassembled WGS sequence"/>
</dbReference>